<protein>
    <submittedName>
        <fullName evidence="1">Uncharacterized protein</fullName>
    </submittedName>
</protein>
<accession>A0A8A1LNV7</accession>
<dbReference type="Proteomes" id="UP000663419">
    <property type="component" value="Chromosome 4"/>
</dbReference>
<dbReference type="AlphaFoldDB" id="A0A8A1LNV7"/>
<organism evidence="1 2">
    <name type="scientific">Ajellomyces capsulatus (strain H88)</name>
    <name type="common">Darling's disease fungus</name>
    <name type="synonym">Histoplasma capsulatum</name>
    <dbReference type="NCBI Taxonomy" id="544711"/>
    <lineage>
        <taxon>Eukaryota</taxon>
        <taxon>Fungi</taxon>
        <taxon>Dikarya</taxon>
        <taxon>Ascomycota</taxon>
        <taxon>Pezizomycotina</taxon>
        <taxon>Eurotiomycetes</taxon>
        <taxon>Eurotiomycetidae</taxon>
        <taxon>Onygenales</taxon>
        <taxon>Ajellomycetaceae</taxon>
        <taxon>Histoplasma</taxon>
    </lineage>
</organism>
<proteinExistence type="predicted"/>
<evidence type="ECO:0000313" key="1">
    <source>
        <dbReference type="EMBL" id="QSS55100.1"/>
    </source>
</evidence>
<reference evidence="1" key="1">
    <citation type="submission" date="2021-01" db="EMBL/GenBank/DDBJ databases">
        <title>Chromosome-level genome assembly of a human fungal pathogen reveals clustering of transcriptionally co-regulated genes.</title>
        <authorList>
            <person name="Voorhies M."/>
            <person name="Cohen S."/>
            <person name="Shea T.P."/>
            <person name="Petrus S."/>
            <person name="Munoz J.F."/>
            <person name="Poplawski S."/>
            <person name="Goldman W.E."/>
            <person name="Michael T."/>
            <person name="Cuomo C.A."/>
            <person name="Sil A."/>
            <person name="Beyhan S."/>
        </authorList>
    </citation>
    <scope>NUCLEOTIDE SEQUENCE</scope>
    <source>
        <strain evidence="1">H88</strain>
    </source>
</reference>
<dbReference type="VEuPathDB" id="FungiDB:I7I53_02883"/>
<sequence>MPQNSQMHTIRSGVCSRLMNGISLAWGCRPPLAQSSSTHPNLATMEDLFPFKVRNSCDGRAARCIRKAESESTRNREKVRSSPHIFRRPQEFYHALLRDVPHVSQIEL</sequence>
<name>A0A8A1LNV7_AJEC8</name>
<gene>
    <name evidence="1" type="ORF">I7I53_02883</name>
</gene>
<evidence type="ECO:0000313" key="2">
    <source>
        <dbReference type="Proteomes" id="UP000663419"/>
    </source>
</evidence>
<dbReference type="EMBL" id="CP069105">
    <property type="protein sequence ID" value="QSS55100.1"/>
    <property type="molecule type" value="Genomic_DNA"/>
</dbReference>